<evidence type="ECO:0000313" key="2">
    <source>
        <dbReference type="EnsemblProtists" id="HpaP808349"/>
    </source>
</evidence>
<evidence type="ECO:0000313" key="3">
    <source>
        <dbReference type="Proteomes" id="UP000011713"/>
    </source>
</evidence>
<reference evidence="2" key="2">
    <citation type="submission" date="2015-06" db="UniProtKB">
        <authorList>
            <consortium name="EnsemblProtists"/>
        </authorList>
    </citation>
    <scope>IDENTIFICATION</scope>
    <source>
        <strain evidence="2">Emoy2</strain>
    </source>
</reference>
<accession>M4BPL0</accession>
<dbReference type="HOGENOM" id="CLU_1470890_0_0_1"/>
<dbReference type="Proteomes" id="UP000011713">
    <property type="component" value="Unassembled WGS sequence"/>
</dbReference>
<evidence type="ECO:0008006" key="4">
    <source>
        <dbReference type="Google" id="ProtNLM"/>
    </source>
</evidence>
<evidence type="ECO:0000256" key="1">
    <source>
        <dbReference type="SAM" id="MobiDB-lite"/>
    </source>
</evidence>
<proteinExistence type="predicted"/>
<dbReference type="EMBL" id="JH598517">
    <property type="status" value="NOT_ANNOTATED_CDS"/>
    <property type="molecule type" value="Genomic_DNA"/>
</dbReference>
<dbReference type="InParanoid" id="M4BPL0"/>
<organism evidence="2 3">
    <name type="scientific">Hyaloperonospora arabidopsidis (strain Emoy2)</name>
    <name type="common">Downy mildew agent</name>
    <name type="synonym">Peronospora arabidopsidis</name>
    <dbReference type="NCBI Taxonomy" id="559515"/>
    <lineage>
        <taxon>Eukaryota</taxon>
        <taxon>Sar</taxon>
        <taxon>Stramenopiles</taxon>
        <taxon>Oomycota</taxon>
        <taxon>Peronosporomycetes</taxon>
        <taxon>Peronosporales</taxon>
        <taxon>Peronosporaceae</taxon>
        <taxon>Hyaloperonospora</taxon>
    </lineage>
</organism>
<reference evidence="3" key="1">
    <citation type="journal article" date="2010" name="Science">
        <title>Signatures of adaptation to obligate biotrophy in the Hyaloperonospora arabidopsidis genome.</title>
        <authorList>
            <person name="Baxter L."/>
            <person name="Tripathy S."/>
            <person name="Ishaque N."/>
            <person name="Boot N."/>
            <person name="Cabral A."/>
            <person name="Kemen E."/>
            <person name="Thines M."/>
            <person name="Ah-Fong A."/>
            <person name="Anderson R."/>
            <person name="Badejoko W."/>
            <person name="Bittner-Eddy P."/>
            <person name="Boore J.L."/>
            <person name="Chibucos M.C."/>
            <person name="Coates M."/>
            <person name="Dehal P."/>
            <person name="Delehaunty K."/>
            <person name="Dong S."/>
            <person name="Downton P."/>
            <person name="Dumas B."/>
            <person name="Fabro G."/>
            <person name="Fronick C."/>
            <person name="Fuerstenberg S.I."/>
            <person name="Fulton L."/>
            <person name="Gaulin E."/>
            <person name="Govers F."/>
            <person name="Hughes L."/>
            <person name="Humphray S."/>
            <person name="Jiang R.H."/>
            <person name="Judelson H."/>
            <person name="Kamoun S."/>
            <person name="Kyung K."/>
            <person name="Meijer H."/>
            <person name="Minx P."/>
            <person name="Morris P."/>
            <person name="Nelson J."/>
            <person name="Phuntumart V."/>
            <person name="Qutob D."/>
            <person name="Rehmany A."/>
            <person name="Rougon-Cardoso A."/>
            <person name="Ryden P."/>
            <person name="Torto-Alalibo T."/>
            <person name="Studholme D."/>
            <person name="Wang Y."/>
            <person name="Win J."/>
            <person name="Wood J."/>
            <person name="Clifton S.W."/>
            <person name="Rogers J."/>
            <person name="Van den Ackerveken G."/>
            <person name="Jones J.D."/>
            <person name="McDowell J.M."/>
            <person name="Beynon J."/>
            <person name="Tyler B.M."/>
        </authorList>
    </citation>
    <scope>NUCLEOTIDE SEQUENCE [LARGE SCALE GENOMIC DNA]</scope>
    <source>
        <strain evidence="3">Emoy2</strain>
    </source>
</reference>
<sequence>MLEILLQVWWQEGKALDYVFEEVGLCSHSLDFKRLTVLERCIKLWNKEEHSDFELVEVLIRYYGDSWLSSLLSDAILYGNAYERKIATNLETKMMQDWKKRSLSAENVYNMLKLGSVREHDYSEADTKTYEGYSARCIAEEVEKVLDAMKTENGVNKMKRLKEEMQVEKRNSINERKSKHPRIE</sequence>
<feature type="region of interest" description="Disordered" evidence="1">
    <location>
        <begin position="165"/>
        <end position="184"/>
    </location>
</feature>
<dbReference type="AlphaFoldDB" id="M4BPL0"/>
<protein>
    <recommendedName>
        <fullName evidence="4">RxLR effector candidate protein</fullName>
    </recommendedName>
</protein>
<dbReference type="EnsemblProtists" id="HpaT808349">
    <property type="protein sequence ID" value="HpaP808349"/>
    <property type="gene ID" value="HpaG808349"/>
</dbReference>
<name>M4BPL0_HYAAE</name>
<keyword evidence="3" id="KW-1185">Reference proteome</keyword>
<dbReference type="VEuPathDB" id="FungiDB:HpaG808349"/>